<dbReference type="CDD" id="cd01335">
    <property type="entry name" value="Radical_SAM"/>
    <property type="match status" value="1"/>
</dbReference>
<evidence type="ECO:0000256" key="2">
    <source>
        <dbReference type="ARBA" id="ARBA00022485"/>
    </source>
</evidence>
<dbReference type="SFLD" id="SFLDG01067">
    <property type="entry name" value="SPASM/twitch_domain_containing"/>
    <property type="match status" value="1"/>
</dbReference>
<dbReference type="InterPro" id="IPR000385">
    <property type="entry name" value="MoaA_NifB_PqqE_Fe-S-bd_CS"/>
</dbReference>
<protein>
    <submittedName>
        <fullName evidence="8">Radical SAM protein</fullName>
    </submittedName>
</protein>
<dbReference type="EMBL" id="DTGT01000361">
    <property type="protein sequence ID" value="HGH61827.1"/>
    <property type="molecule type" value="Genomic_DNA"/>
</dbReference>
<keyword evidence="4" id="KW-0479">Metal-binding</keyword>
<evidence type="ECO:0000256" key="4">
    <source>
        <dbReference type="ARBA" id="ARBA00022723"/>
    </source>
</evidence>
<dbReference type="PANTHER" id="PTHR43787">
    <property type="entry name" value="FEMO COFACTOR BIOSYNTHESIS PROTEIN NIFB-RELATED"/>
    <property type="match status" value="1"/>
</dbReference>
<dbReference type="AlphaFoldDB" id="A0A7C4ATC7"/>
<proteinExistence type="predicted"/>
<dbReference type="Gene3D" id="3.20.20.70">
    <property type="entry name" value="Aldolase class I"/>
    <property type="match status" value="1"/>
</dbReference>
<name>A0A7C4ATC7_9BACT</name>
<evidence type="ECO:0000256" key="6">
    <source>
        <dbReference type="ARBA" id="ARBA00023014"/>
    </source>
</evidence>
<evidence type="ECO:0000313" key="8">
    <source>
        <dbReference type="EMBL" id="HGH61827.1"/>
    </source>
</evidence>
<dbReference type="GO" id="GO:0003824">
    <property type="term" value="F:catalytic activity"/>
    <property type="evidence" value="ECO:0007669"/>
    <property type="project" value="InterPro"/>
</dbReference>
<dbReference type="InterPro" id="IPR034391">
    <property type="entry name" value="AdoMet-like_SPASM_containing"/>
</dbReference>
<feature type="domain" description="Radical SAM core" evidence="7">
    <location>
        <begin position="16"/>
        <end position="244"/>
    </location>
</feature>
<dbReference type="PROSITE" id="PS01305">
    <property type="entry name" value="MOAA_NIFB_PQQE"/>
    <property type="match status" value="1"/>
</dbReference>
<evidence type="ECO:0000256" key="1">
    <source>
        <dbReference type="ARBA" id="ARBA00001966"/>
    </source>
</evidence>
<evidence type="ECO:0000256" key="3">
    <source>
        <dbReference type="ARBA" id="ARBA00022691"/>
    </source>
</evidence>
<dbReference type="InterPro" id="IPR058240">
    <property type="entry name" value="rSAM_sf"/>
</dbReference>
<dbReference type="SUPFAM" id="SSF102114">
    <property type="entry name" value="Radical SAM enzymes"/>
    <property type="match status" value="1"/>
</dbReference>
<keyword evidence="2" id="KW-0004">4Fe-4S</keyword>
<dbReference type="Pfam" id="PF04055">
    <property type="entry name" value="Radical_SAM"/>
    <property type="match status" value="1"/>
</dbReference>
<evidence type="ECO:0000259" key="7">
    <source>
        <dbReference type="PROSITE" id="PS51918"/>
    </source>
</evidence>
<dbReference type="SFLD" id="SFLDG01387">
    <property type="entry name" value="BtrN-like_SPASM_domain_contain"/>
    <property type="match status" value="1"/>
</dbReference>
<dbReference type="InterPro" id="IPR007197">
    <property type="entry name" value="rSAM"/>
</dbReference>
<dbReference type="InterPro" id="IPR013785">
    <property type="entry name" value="Aldolase_TIM"/>
</dbReference>
<sequence>MMIESSLPTSLPDYLPKRFQRIHLELTNHCNFSCIFCPDCIMTRKRGFMEEGVAKSAIDQIAELDITEKITFHVMGEPLLHPQFFQILDHARMRGIPVGLTTNGALLTTSTIQALATRDLHQIDISLQTPDKDSFLKTRGAKIDFEKYVERILDLAAACHERETAPIFKLRIMTTRFAGKLREELGIPNFLARSCDLQKAVLEWTERLCTRLHRPTPPNLARRVKKIGIFGWNVIEILPQIFIETYVLTDWGNAFRSERVIEAAHGYCFGMRDHFGILYTGDVVLCCIDFEGKTAVGNIRDASLASILGSEKLRAVVEGFRKNRLVDPYCRKCLGSHSRIGSYIKPAASYLGLNVLKPFLYRKFRLYE</sequence>
<dbReference type="InterPro" id="IPR023885">
    <property type="entry name" value="4Fe4S-binding_SPASM_dom"/>
</dbReference>
<keyword evidence="5" id="KW-0408">Iron</keyword>
<dbReference type="CDD" id="cd21122">
    <property type="entry name" value="SPASM_rSAM"/>
    <property type="match status" value="1"/>
</dbReference>
<organism evidence="8">
    <name type="scientific">Desulfomonile tiedjei</name>
    <dbReference type="NCBI Taxonomy" id="2358"/>
    <lineage>
        <taxon>Bacteria</taxon>
        <taxon>Pseudomonadati</taxon>
        <taxon>Thermodesulfobacteriota</taxon>
        <taxon>Desulfomonilia</taxon>
        <taxon>Desulfomonilales</taxon>
        <taxon>Desulfomonilaceae</taxon>
        <taxon>Desulfomonile</taxon>
    </lineage>
</organism>
<keyword evidence="6" id="KW-0411">Iron-sulfur</keyword>
<evidence type="ECO:0000256" key="5">
    <source>
        <dbReference type="ARBA" id="ARBA00023004"/>
    </source>
</evidence>
<dbReference type="Pfam" id="PF13186">
    <property type="entry name" value="SPASM"/>
    <property type="match status" value="1"/>
</dbReference>
<gene>
    <name evidence="8" type="ORF">ENV54_11080</name>
</gene>
<reference evidence="8" key="1">
    <citation type="journal article" date="2020" name="mSystems">
        <title>Genome- and Community-Level Interaction Insights into Carbon Utilization and Element Cycling Functions of Hydrothermarchaeota in Hydrothermal Sediment.</title>
        <authorList>
            <person name="Zhou Z."/>
            <person name="Liu Y."/>
            <person name="Xu W."/>
            <person name="Pan J."/>
            <person name="Luo Z.H."/>
            <person name="Li M."/>
        </authorList>
    </citation>
    <scope>NUCLEOTIDE SEQUENCE [LARGE SCALE GENOMIC DNA]</scope>
    <source>
        <strain evidence="8">SpSt-769</strain>
    </source>
</reference>
<dbReference type="PROSITE" id="PS51918">
    <property type="entry name" value="RADICAL_SAM"/>
    <property type="match status" value="1"/>
</dbReference>
<keyword evidence="3" id="KW-0949">S-adenosyl-L-methionine</keyword>
<comment type="caution">
    <text evidence="8">The sequence shown here is derived from an EMBL/GenBank/DDBJ whole genome shotgun (WGS) entry which is preliminary data.</text>
</comment>
<dbReference type="GO" id="GO:0046872">
    <property type="term" value="F:metal ion binding"/>
    <property type="evidence" value="ECO:0007669"/>
    <property type="project" value="UniProtKB-KW"/>
</dbReference>
<dbReference type="GO" id="GO:0051539">
    <property type="term" value="F:4 iron, 4 sulfur cluster binding"/>
    <property type="evidence" value="ECO:0007669"/>
    <property type="project" value="UniProtKB-KW"/>
</dbReference>
<dbReference type="SFLD" id="SFLDS00029">
    <property type="entry name" value="Radical_SAM"/>
    <property type="match status" value="1"/>
</dbReference>
<accession>A0A7C4ATC7</accession>
<comment type="cofactor">
    <cofactor evidence="1">
        <name>[4Fe-4S] cluster</name>
        <dbReference type="ChEBI" id="CHEBI:49883"/>
    </cofactor>
</comment>
<dbReference type="PANTHER" id="PTHR43787:SF10">
    <property type="entry name" value="COFACTOR MODIFYING PROTEIN"/>
    <property type="match status" value="1"/>
</dbReference>